<sequence>MLLQLQTLQSTYARVGRRSLQHGAKTHF</sequence>
<protein>
    <submittedName>
        <fullName evidence="1">Uncharacterized protein</fullName>
    </submittedName>
</protein>
<evidence type="ECO:0000313" key="1">
    <source>
        <dbReference type="EMBL" id="JAH11502.1"/>
    </source>
</evidence>
<dbReference type="EMBL" id="GBXM01097075">
    <property type="protein sequence ID" value="JAH11502.1"/>
    <property type="molecule type" value="Transcribed_RNA"/>
</dbReference>
<accession>A0A0E9Q4Q0</accession>
<reference evidence="1" key="2">
    <citation type="journal article" date="2015" name="Fish Shellfish Immunol.">
        <title>Early steps in the European eel (Anguilla anguilla)-Vibrio vulnificus interaction in the gills: Role of the RtxA13 toxin.</title>
        <authorList>
            <person name="Callol A."/>
            <person name="Pajuelo D."/>
            <person name="Ebbesson L."/>
            <person name="Teles M."/>
            <person name="MacKenzie S."/>
            <person name="Amaro C."/>
        </authorList>
    </citation>
    <scope>NUCLEOTIDE SEQUENCE</scope>
</reference>
<reference evidence="1" key="1">
    <citation type="submission" date="2014-11" db="EMBL/GenBank/DDBJ databases">
        <authorList>
            <person name="Amaro Gonzalez C."/>
        </authorList>
    </citation>
    <scope>NUCLEOTIDE SEQUENCE</scope>
</reference>
<dbReference type="AlphaFoldDB" id="A0A0E9Q4Q0"/>
<organism evidence="1">
    <name type="scientific">Anguilla anguilla</name>
    <name type="common">European freshwater eel</name>
    <name type="synonym">Muraena anguilla</name>
    <dbReference type="NCBI Taxonomy" id="7936"/>
    <lineage>
        <taxon>Eukaryota</taxon>
        <taxon>Metazoa</taxon>
        <taxon>Chordata</taxon>
        <taxon>Craniata</taxon>
        <taxon>Vertebrata</taxon>
        <taxon>Euteleostomi</taxon>
        <taxon>Actinopterygii</taxon>
        <taxon>Neopterygii</taxon>
        <taxon>Teleostei</taxon>
        <taxon>Anguilliformes</taxon>
        <taxon>Anguillidae</taxon>
        <taxon>Anguilla</taxon>
    </lineage>
</organism>
<proteinExistence type="predicted"/>
<name>A0A0E9Q4Q0_ANGAN</name>